<keyword evidence="3" id="KW-1185">Reference proteome</keyword>
<dbReference type="PANTHER" id="PTHR38166:SF1">
    <property type="entry name" value="C2H2-TYPE DOMAIN-CONTAINING PROTEIN"/>
    <property type="match status" value="1"/>
</dbReference>
<feature type="region of interest" description="Disordered" evidence="1">
    <location>
        <begin position="262"/>
        <end position="318"/>
    </location>
</feature>
<protein>
    <submittedName>
        <fullName evidence="2">Uncharacterized protein</fullName>
    </submittedName>
</protein>
<comment type="caution">
    <text evidence="2">The sequence shown here is derived from an EMBL/GenBank/DDBJ whole genome shotgun (WGS) entry which is preliminary data.</text>
</comment>
<dbReference type="OrthoDB" id="610608at2759"/>
<accession>A0A8H7T1R4</accession>
<sequence>MSCASPASLSSFGEQTIFELRDLYVNASDATQGSRRTSAADFSRYGHNFTSDIDSPIYSPEINIGQNLDLSINNAIVEEIADCLDEQSKETYSYAPYQPGDKDWQLFDNVVEIPTLDASNFFSDADACCGQTSDLLADAVNDTGSRNHDGIPQLDEEDISLDSIPAWYHCEHIFAAINEFEFTSHAGYIPAEFSQSIQQETLLHHWQYDYQRHEGVAIKFEQLPSAIEESNPAPYTPMLALSTEYSDMNMKAHSPSKVPFRVQGSVASRGKIPTADSKTNLRDNSEPETVAQSPLPDTTEERVRPTDEIEPSSEDPPVYEEINKFFTQNMDTLKESFVTKAIQELTLSGRSASNVAEVIENNAESTEPSDKPNVQSASPGERPRRPAPQKRANDGSDSDDDRKSCSNKKKRKERKHANAVICTRKLACPFRKNNPSKFGLGNPKYKTCATGSWENVGKLKDSHIYRVHTAQCCGCKKPMKSQEEFQIHRNGKILALSNSKCTSYEGLFENEIENLRKLKVKGLGLKRSWEEVYKTLFPTSLPIPTPWWVPPYDRSYQESDQEELRRRIVAYLEAQFQCVYDKIIASQDEIIYSLLEVIPERDSISPLPLVGDEAAMADFDPGDGPSVSQWEASLPVLASDDLDNLNVVSDPLMGREYFDFDLFDQNFGVADQNRGFEANLNNDQANGSVEVTQLDIHAQCIRNNQFAPGGEIMAAGVVRDSCQGKGKGVDVGVPIDYGSDLRYQEGYQAGFSDGFKQGTDMGYKAGWKKGHVSGYGSGMEAVEEGNAQLKALQSSGVFSRDEPCA</sequence>
<evidence type="ECO:0000256" key="1">
    <source>
        <dbReference type="SAM" id="MobiDB-lite"/>
    </source>
</evidence>
<feature type="region of interest" description="Disordered" evidence="1">
    <location>
        <begin position="362"/>
        <end position="412"/>
    </location>
</feature>
<evidence type="ECO:0000313" key="3">
    <source>
        <dbReference type="Proteomes" id="UP000664132"/>
    </source>
</evidence>
<gene>
    <name evidence="2" type="ORF">IFR04_016178</name>
</gene>
<dbReference type="Proteomes" id="UP000664132">
    <property type="component" value="Unassembled WGS sequence"/>
</dbReference>
<organism evidence="2 3">
    <name type="scientific">Cadophora malorum</name>
    <dbReference type="NCBI Taxonomy" id="108018"/>
    <lineage>
        <taxon>Eukaryota</taxon>
        <taxon>Fungi</taxon>
        <taxon>Dikarya</taxon>
        <taxon>Ascomycota</taxon>
        <taxon>Pezizomycotina</taxon>
        <taxon>Leotiomycetes</taxon>
        <taxon>Helotiales</taxon>
        <taxon>Ploettnerulaceae</taxon>
        <taxon>Cadophora</taxon>
    </lineage>
</organism>
<dbReference type="AlphaFoldDB" id="A0A8H7T1R4"/>
<dbReference type="PANTHER" id="PTHR38166">
    <property type="entry name" value="C2H2-TYPE DOMAIN-CONTAINING PROTEIN-RELATED"/>
    <property type="match status" value="1"/>
</dbReference>
<name>A0A8H7T1R4_9HELO</name>
<feature type="compositionally biased region" description="Polar residues" evidence="1">
    <location>
        <begin position="362"/>
        <end position="378"/>
    </location>
</feature>
<proteinExistence type="predicted"/>
<evidence type="ECO:0000313" key="2">
    <source>
        <dbReference type="EMBL" id="KAG4410687.1"/>
    </source>
</evidence>
<dbReference type="EMBL" id="JAFJYH010000616">
    <property type="protein sequence ID" value="KAG4410687.1"/>
    <property type="molecule type" value="Genomic_DNA"/>
</dbReference>
<reference evidence="2" key="1">
    <citation type="submission" date="2021-02" db="EMBL/GenBank/DDBJ databases">
        <title>Genome sequence Cadophora malorum strain M34.</title>
        <authorList>
            <person name="Stefanovic E."/>
            <person name="Vu D."/>
            <person name="Scully C."/>
            <person name="Dijksterhuis J."/>
            <person name="Roader J."/>
            <person name="Houbraken J."/>
        </authorList>
    </citation>
    <scope>NUCLEOTIDE SEQUENCE</scope>
    <source>
        <strain evidence="2">M34</strain>
    </source>
</reference>